<sequence>MDTFNRFHHLLSEPKKIAAFSFDENGNVIDNETENQVFLKRSVLTREDVNIDLKQNHESYNPQVGKFKSLFISNILMELDKRTGRRLKESLMGSDFFTTRGILIALAGGRKQKPFISWGFVIRGVIVLVSDKKELS</sequence>
<name>A0A0K0FVJ1_STRVS</name>
<reference evidence="1" key="1">
    <citation type="submission" date="2014-07" db="EMBL/GenBank/DDBJ databases">
        <authorList>
            <person name="Martin A.A"/>
            <person name="De Silva N."/>
        </authorList>
    </citation>
    <scope>NUCLEOTIDE SEQUENCE</scope>
</reference>
<protein>
    <submittedName>
        <fullName evidence="2">Transposase</fullName>
    </submittedName>
</protein>
<dbReference type="WBParaSite" id="SVE_1635700.1">
    <property type="protein sequence ID" value="SVE_1635700.1"/>
    <property type="gene ID" value="SVE_1635700"/>
</dbReference>
<dbReference type="Proteomes" id="UP000035680">
    <property type="component" value="Unassembled WGS sequence"/>
</dbReference>
<evidence type="ECO:0000313" key="1">
    <source>
        <dbReference type="Proteomes" id="UP000035680"/>
    </source>
</evidence>
<accession>A0A0K0FVJ1</accession>
<organism evidence="1 2">
    <name type="scientific">Strongyloides venezuelensis</name>
    <name type="common">Threadworm</name>
    <dbReference type="NCBI Taxonomy" id="75913"/>
    <lineage>
        <taxon>Eukaryota</taxon>
        <taxon>Metazoa</taxon>
        <taxon>Ecdysozoa</taxon>
        <taxon>Nematoda</taxon>
        <taxon>Chromadorea</taxon>
        <taxon>Rhabditida</taxon>
        <taxon>Tylenchina</taxon>
        <taxon>Panagrolaimomorpha</taxon>
        <taxon>Strongyloidoidea</taxon>
        <taxon>Strongyloididae</taxon>
        <taxon>Strongyloides</taxon>
    </lineage>
</organism>
<keyword evidence="1" id="KW-1185">Reference proteome</keyword>
<reference evidence="2" key="2">
    <citation type="submission" date="2015-08" db="UniProtKB">
        <authorList>
            <consortium name="WormBaseParasite"/>
        </authorList>
    </citation>
    <scope>IDENTIFICATION</scope>
</reference>
<dbReference type="STRING" id="75913.A0A0K0FVJ1"/>
<dbReference type="AlphaFoldDB" id="A0A0K0FVJ1"/>
<proteinExistence type="predicted"/>
<evidence type="ECO:0000313" key="2">
    <source>
        <dbReference type="WBParaSite" id="SVE_1635700.1"/>
    </source>
</evidence>